<proteinExistence type="inferred from homology"/>
<keyword evidence="6" id="KW-1185">Reference proteome</keyword>
<comment type="caution">
    <text evidence="5">The sequence shown here is derived from an EMBL/GenBank/DDBJ whole genome shotgun (WGS) entry which is preliminary data.</text>
</comment>
<comment type="function">
    <text evidence="2">Involved in bacillithiol (BSH) biosynthesis. May catalyze the last step of the pathway, the addition of cysteine to glucosamine malate (GlcN-Mal) to generate BSH.</text>
</comment>
<dbReference type="NCBIfam" id="TIGR03998">
    <property type="entry name" value="thiol_BshC"/>
    <property type="match status" value="1"/>
</dbReference>
<name>A0ABW0K9Z0_9BACL</name>
<evidence type="ECO:0000313" key="5">
    <source>
        <dbReference type="EMBL" id="MFC5450195.1"/>
    </source>
</evidence>
<organism evidence="5 6">
    <name type="scientific">Paenibacillus aestuarii</name>
    <dbReference type="NCBI Taxonomy" id="516965"/>
    <lineage>
        <taxon>Bacteria</taxon>
        <taxon>Bacillati</taxon>
        <taxon>Bacillota</taxon>
        <taxon>Bacilli</taxon>
        <taxon>Bacillales</taxon>
        <taxon>Paenibacillaceae</taxon>
        <taxon>Paenibacillus</taxon>
    </lineage>
</organism>
<evidence type="ECO:0000259" key="3">
    <source>
        <dbReference type="Pfam" id="PF10079"/>
    </source>
</evidence>
<feature type="domain" description="Bacillithiol biosynthesis BshC N-terminal Rossmann-like" evidence="3">
    <location>
        <begin position="1"/>
        <end position="384"/>
    </location>
</feature>
<dbReference type="InterPro" id="IPR055398">
    <property type="entry name" value="Rossmann-like_BshC"/>
</dbReference>
<keyword evidence="1 2" id="KW-0436">Ligase</keyword>
<dbReference type="InterPro" id="IPR055399">
    <property type="entry name" value="CC_BshC"/>
</dbReference>
<evidence type="ECO:0000313" key="6">
    <source>
        <dbReference type="Proteomes" id="UP001596044"/>
    </source>
</evidence>
<dbReference type="Proteomes" id="UP001596044">
    <property type="component" value="Unassembled WGS sequence"/>
</dbReference>
<evidence type="ECO:0000256" key="1">
    <source>
        <dbReference type="ARBA" id="ARBA00022598"/>
    </source>
</evidence>
<dbReference type="EC" id="6.-.-.-" evidence="2"/>
<feature type="domain" description="Bacillithiol biosynthesis BshC C-terminal coiled-coil" evidence="4">
    <location>
        <begin position="386"/>
        <end position="545"/>
    </location>
</feature>
<comment type="similarity">
    <text evidence="2">Belongs to the BshC family.</text>
</comment>
<dbReference type="EMBL" id="JBHSMJ010000025">
    <property type="protein sequence ID" value="MFC5450195.1"/>
    <property type="molecule type" value="Genomic_DNA"/>
</dbReference>
<evidence type="ECO:0000259" key="4">
    <source>
        <dbReference type="Pfam" id="PF24850"/>
    </source>
</evidence>
<dbReference type="InterPro" id="IPR011199">
    <property type="entry name" value="Bacillithiol_biosynth_BshC"/>
</dbReference>
<accession>A0ABW0K9Z0</accession>
<dbReference type="PIRSF" id="PIRSF012535">
    <property type="entry name" value="UCP012535"/>
    <property type="match status" value="1"/>
</dbReference>
<sequence length="545" mass="62110">MHMEPFHWKKSQTLAEDYISDPERTNGLFSYHYQNERDWQQRAAWLTEENAAPRADRARLVDVLTGYNRRVGNKPAAMEQIAALNQADALTIVGGQQAGLFGGPLLVLYKAITIVQLAKQWSEKLQRPVVPVFWIAGEDHDFDEVNHLYTLTSAQQVEKLKVDHPTGHRTSVSKLPLKPEAWKEALEGLDRTLMDTEFKADLMAKINRTMEGPTTLSDAFAAFMAELFGDYGLVLIDSDEPALRQLEAPMFEQLVMKNENLTESLLQSRSHVQAAGYQAQADVAEDGANLFIYAGGQRLLLHREGDQFTDKKKDFTYTRKQLHDLALTTPEQLSNNVMTRPLMQDFLFPVLAAVLGPGEIAYWALTKQAFELYGMRMPIIAPRLEFTLLEGTVLKYMNKYNITLADVIEQRYEQKKQHFLDAQDTLQLNERFAAVKAEFRAGYTPLVESLNAINPGVKKLGETNLAKIIEQIEFLEHKATDAYRMQFDSALRQLERIRLTILPLAKPQERVYNGCAYINRYGSDWLHTLLTTPIPVDGLHRVYYL</sequence>
<gene>
    <name evidence="2 5" type="primary">bshC</name>
    <name evidence="5" type="ORF">ACFPOG_18255</name>
</gene>
<dbReference type="RefSeq" id="WP_270885492.1">
    <property type="nucleotide sequence ID" value="NZ_JAQFVF010000089.1"/>
</dbReference>
<reference evidence="6" key="1">
    <citation type="journal article" date="2019" name="Int. J. Syst. Evol. Microbiol.">
        <title>The Global Catalogue of Microorganisms (GCM) 10K type strain sequencing project: providing services to taxonomists for standard genome sequencing and annotation.</title>
        <authorList>
            <consortium name="The Broad Institute Genomics Platform"/>
            <consortium name="The Broad Institute Genome Sequencing Center for Infectious Disease"/>
            <person name="Wu L."/>
            <person name="Ma J."/>
        </authorList>
    </citation>
    <scope>NUCLEOTIDE SEQUENCE [LARGE SCALE GENOMIC DNA]</scope>
    <source>
        <strain evidence="6">KACC 11904</strain>
    </source>
</reference>
<dbReference type="HAMAP" id="MF_01867">
    <property type="entry name" value="BshC"/>
    <property type="match status" value="1"/>
</dbReference>
<protein>
    <recommendedName>
        <fullName evidence="2">Putative cysteine ligase BshC</fullName>
        <ecNumber evidence="2">6.-.-.-</ecNumber>
    </recommendedName>
</protein>
<dbReference type="Pfam" id="PF10079">
    <property type="entry name" value="Rossmann-like_BshC"/>
    <property type="match status" value="1"/>
</dbReference>
<evidence type="ECO:0000256" key="2">
    <source>
        <dbReference type="HAMAP-Rule" id="MF_01867"/>
    </source>
</evidence>
<dbReference type="Pfam" id="PF24850">
    <property type="entry name" value="CC_BshC"/>
    <property type="match status" value="1"/>
</dbReference>